<dbReference type="AlphaFoldDB" id="A0ABD1Z4K9"/>
<dbReference type="EMBL" id="JBHFFA010000002">
    <property type="protein sequence ID" value="KAL2641839.1"/>
    <property type="molecule type" value="Genomic_DNA"/>
</dbReference>
<evidence type="ECO:0000313" key="2">
    <source>
        <dbReference type="Proteomes" id="UP001605036"/>
    </source>
</evidence>
<proteinExistence type="predicted"/>
<evidence type="ECO:0008006" key="3">
    <source>
        <dbReference type="Google" id="ProtNLM"/>
    </source>
</evidence>
<protein>
    <recommendedName>
        <fullName evidence="3">LAGLIDADG homing endonuclease</fullName>
    </recommendedName>
</protein>
<accession>A0ABD1Z4K9</accession>
<comment type="caution">
    <text evidence="1">The sequence shown here is derived from an EMBL/GenBank/DDBJ whole genome shotgun (WGS) entry which is preliminary data.</text>
</comment>
<gene>
    <name evidence="1" type="ORF">R1flu_009426</name>
</gene>
<evidence type="ECO:0000313" key="1">
    <source>
        <dbReference type="EMBL" id="KAL2641839.1"/>
    </source>
</evidence>
<dbReference type="Proteomes" id="UP001605036">
    <property type="component" value="Unassembled WGS sequence"/>
</dbReference>
<organism evidence="1 2">
    <name type="scientific">Riccia fluitans</name>
    <dbReference type="NCBI Taxonomy" id="41844"/>
    <lineage>
        <taxon>Eukaryota</taxon>
        <taxon>Viridiplantae</taxon>
        <taxon>Streptophyta</taxon>
        <taxon>Embryophyta</taxon>
        <taxon>Marchantiophyta</taxon>
        <taxon>Marchantiopsida</taxon>
        <taxon>Marchantiidae</taxon>
        <taxon>Marchantiales</taxon>
        <taxon>Ricciaceae</taxon>
        <taxon>Riccia</taxon>
    </lineage>
</organism>
<sequence>MNIRWAVDFASEEWKLFFKSLWSSGIHRRDGTFLWRIIVKSGFFTGARAFIMGVASDVEGVLKPATFLPFIQSVEAFLAQYTRAGKNSRMLLKKAMEAIVENGMPTPEKFELRIRETTSE</sequence>
<reference evidence="1 2" key="1">
    <citation type="submission" date="2024-09" db="EMBL/GenBank/DDBJ databases">
        <title>Chromosome-scale assembly of Riccia fluitans.</title>
        <authorList>
            <person name="Paukszto L."/>
            <person name="Sawicki J."/>
            <person name="Karawczyk K."/>
            <person name="Piernik-Szablinska J."/>
            <person name="Szczecinska M."/>
            <person name="Mazdziarz M."/>
        </authorList>
    </citation>
    <scope>NUCLEOTIDE SEQUENCE [LARGE SCALE GENOMIC DNA]</scope>
    <source>
        <strain evidence="1">Rf_01</strain>
        <tissue evidence="1">Aerial parts of the thallus</tissue>
    </source>
</reference>
<name>A0ABD1Z4K9_9MARC</name>
<keyword evidence="2" id="KW-1185">Reference proteome</keyword>